<dbReference type="RefSeq" id="WP_345613053.1">
    <property type="nucleotide sequence ID" value="NZ_BAABJV010000004.1"/>
</dbReference>
<reference evidence="5" key="1">
    <citation type="journal article" date="2019" name="Int. J. Syst. Evol. Microbiol.">
        <title>The Global Catalogue of Microorganisms (GCM) 10K type strain sequencing project: providing services to taxonomists for standard genome sequencing and annotation.</title>
        <authorList>
            <consortium name="The Broad Institute Genomics Platform"/>
            <consortium name="The Broad Institute Genome Sequencing Center for Infectious Disease"/>
            <person name="Wu L."/>
            <person name="Ma J."/>
        </authorList>
    </citation>
    <scope>NUCLEOTIDE SEQUENCE [LARGE SCALE GENOMIC DNA]</scope>
    <source>
        <strain evidence="5">JCM 18324</strain>
    </source>
</reference>
<organism evidence="4 5">
    <name type="scientific">Streptomyces sanyensis</name>
    <dbReference type="NCBI Taxonomy" id="568869"/>
    <lineage>
        <taxon>Bacteria</taxon>
        <taxon>Bacillati</taxon>
        <taxon>Actinomycetota</taxon>
        <taxon>Actinomycetes</taxon>
        <taxon>Kitasatosporales</taxon>
        <taxon>Streptomycetaceae</taxon>
        <taxon>Streptomyces</taxon>
    </lineage>
</organism>
<dbReference type="Proteomes" id="UP001501147">
    <property type="component" value="Unassembled WGS sequence"/>
</dbReference>
<feature type="domain" description="Penicillin binding protein A dimerisation" evidence="3">
    <location>
        <begin position="52"/>
        <end position="134"/>
    </location>
</feature>
<dbReference type="InterPro" id="IPR001460">
    <property type="entry name" value="PCN-bd_Tpept"/>
</dbReference>
<protein>
    <submittedName>
        <fullName evidence="4">Penicillin-binding transpeptidase domain-containing protein</fullName>
    </submittedName>
</protein>
<dbReference type="Pfam" id="PF00905">
    <property type="entry name" value="Transpeptidase"/>
    <property type="match status" value="1"/>
</dbReference>
<name>A0ABP9A8P5_9ACTN</name>
<evidence type="ECO:0000313" key="4">
    <source>
        <dbReference type="EMBL" id="GAA4775013.1"/>
    </source>
</evidence>
<evidence type="ECO:0000313" key="5">
    <source>
        <dbReference type="Proteomes" id="UP001501147"/>
    </source>
</evidence>
<gene>
    <name evidence="4" type="ORF">GCM10023329_24400</name>
</gene>
<sequence>MNRCTRQVAAVFALLLAVLLVNTARVQLVPGPSLRDNPADLRDDIARWSLPRGDIVVDGRPVTGSRDTGRRLRYERTYTDGALYAPVTGYASQRYGTSLVENLQDGILAGSDPLLSPLPLLDGLGSRRRPGGRVVTTIRDAAQRAAFEGLDGRRGAVAAIEPATGRILALVSSPSYDPSAFSGAGEAAAGAWTRLNGAADRPLLNRAIRQTYPPGSAFKIVTAAAALESGVVEDVDAPTLTPHPYLLPGTATVLPDAAEGCENASLSYAVRWSCNTVMARLGARVGLADMVGTAVAFGFNDTGLRIPAAVARSNFDTDMSPDQVALSSIGQFNTTATPLQMAMVASAVASGGTLRRPYLVETATRADGDPVAHYGPGAGRQAVSAATAARLRELMVRAVEDGTGGRAAIPGAVVGGKTGTAQHGVGNAGTPYAWFISWARAEDAPQPQVAVAVVVEDATGDRAEISGGGSAAPIARAVMEAVLSG</sequence>
<accession>A0ABP9A8P5</accession>
<dbReference type="InterPro" id="IPR012338">
    <property type="entry name" value="Beta-lactam/transpept-like"/>
</dbReference>
<feature type="domain" description="Penicillin-binding protein transpeptidase" evidence="2">
    <location>
        <begin position="155"/>
        <end position="480"/>
    </location>
</feature>
<dbReference type="PANTHER" id="PTHR30627:SF24">
    <property type="entry name" value="PENICILLIN-BINDING PROTEIN 4B"/>
    <property type="match status" value="1"/>
</dbReference>
<dbReference type="PANTHER" id="PTHR30627">
    <property type="entry name" value="PEPTIDOGLYCAN D,D-TRANSPEPTIDASE"/>
    <property type="match status" value="1"/>
</dbReference>
<evidence type="ECO:0000259" key="2">
    <source>
        <dbReference type="Pfam" id="PF00905"/>
    </source>
</evidence>
<evidence type="ECO:0000259" key="3">
    <source>
        <dbReference type="Pfam" id="PF21922"/>
    </source>
</evidence>
<keyword evidence="5" id="KW-1185">Reference proteome</keyword>
<comment type="caution">
    <text evidence="4">The sequence shown here is derived from an EMBL/GenBank/DDBJ whole genome shotgun (WGS) entry which is preliminary data.</text>
</comment>
<dbReference type="Pfam" id="PF21922">
    <property type="entry name" value="PBP_dimer_2"/>
    <property type="match status" value="1"/>
</dbReference>
<dbReference type="EMBL" id="BAABJV010000004">
    <property type="protein sequence ID" value="GAA4775013.1"/>
    <property type="molecule type" value="Genomic_DNA"/>
</dbReference>
<dbReference type="InterPro" id="IPR050515">
    <property type="entry name" value="Beta-lactam/transpept"/>
</dbReference>
<proteinExistence type="predicted"/>
<keyword evidence="1" id="KW-0732">Signal</keyword>
<dbReference type="Gene3D" id="3.40.710.10">
    <property type="entry name" value="DD-peptidase/beta-lactamase superfamily"/>
    <property type="match status" value="1"/>
</dbReference>
<evidence type="ECO:0000256" key="1">
    <source>
        <dbReference type="SAM" id="SignalP"/>
    </source>
</evidence>
<dbReference type="InterPro" id="IPR054120">
    <property type="entry name" value="PBPA_dimer"/>
</dbReference>
<feature type="chain" id="PRO_5046887146" evidence="1">
    <location>
        <begin position="24"/>
        <end position="485"/>
    </location>
</feature>
<dbReference type="SUPFAM" id="SSF56601">
    <property type="entry name" value="beta-lactamase/transpeptidase-like"/>
    <property type="match status" value="1"/>
</dbReference>
<dbReference type="Gene3D" id="3.90.1310.10">
    <property type="entry name" value="Penicillin-binding protein 2a (Domain 2)"/>
    <property type="match status" value="1"/>
</dbReference>
<feature type="signal peptide" evidence="1">
    <location>
        <begin position="1"/>
        <end position="23"/>
    </location>
</feature>